<evidence type="ECO:0000256" key="3">
    <source>
        <dbReference type="ARBA" id="ARBA00022801"/>
    </source>
</evidence>
<name>A0A9P1GHY9_9DINO</name>
<reference evidence="10" key="1">
    <citation type="submission" date="2022-10" db="EMBL/GenBank/DDBJ databases">
        <authorList>
            <person name="Chen Y."/>
            <person name="Dougan E. K."/>
            <person name="Chan C."/>
            <person name="Rhodes N."/>
            <person name="Thang M."/>
        </authorList>
    </citation>
    <scope>NUCLEOTIDE SEQUENCE</scope>
</reference>
<dbReference type="EMBL" id="CAMXCT020005020">
    <property type="protein sequence ID" value="CAL1164502.1"/>
    <property type="molecule type" value="Genomic_DNA"/>
</dbReference>
<dbReference type="EMBL" id="CAMXCT010005020">
    <property type="protein sequence ID" value="CAI4011127.1"/>
    <property type="molecule type" value="Genomic_DNA"/>
</dbReference>
<dbReference type="Pfam" id="PF00271">
    <property type="entry name" value="Helicase_C"/>
    <property type="match status" value="1"/>
</dbReference>
<feature type="non-terminal residue" evidence="10">
    <location>
        <position position="873"/>
    </location>
</feature>
<evidence type="ECO:0000256" key="5">
    <source>
        <dbReference type="ARBA" id="ARBA00022840"/>
    </source>
</evidence>
<evidence type="ECO:0000259" key="7">
    <source>
        <dbReference type="PROSITE" id="PS51192"/>
    </source>
</evidence>
<evidence type="ECO:0000313" key="13">
    <source>
        <dbReference type="Proteomes" id="UP001152797"/>
    </source>
</evidence>
<dbReference type="GO" id="GO:0016787">
    <property type="term" value="F:hydrolase activity"/>
    <property type="evidence" value="ECO:0007669"/>
    <property type="project" value="UniProtKB-KW"/>
</dbReference>
<evidence type="ECO:0000259" key="8">
    <source>
        <dbReference type="PROSITE" id="PS51194"/>
    </source>
</evidence>
<keyword evidence="13" id="KW-1185">Reference proteome</keyword>
<feature type="domain" description="Helicase C-terminal" evidence="8">
    <location>
        <begin position="664"/>
        <end position="828"/>
    </location>
</feature>
<organism evidence="10">
    <name type="scientific">Cladocopium goreaui</name>
    <dbReference type="NCBI Taxonomy" id="2562237"/>
    <lineage>
        <taxon>Eukaryota</taxon>
        <taxon>Sar</taxon>
        <taxon>Alveolata</taxon>
        <taxon>Dinophyceae</taxon>
        <taxon>Suessiales</taxon>
        <taxon>Symbiodiniaceae</taxon>
        <taxon>Cladocopium</taxon>
    </lineage>
</organism>
<feature type="short sequence motif" description="Q motif" evidence="6">
    <location>
        <begin position="391"/>
        <end position="419"/>
    </location>
</feature>
<dbReference type="Gene3D" id="3.40.50.300">
    <property type="entry name" value="P-loop containing nucleotide triphosphate hydrolases"/>
    <property type="match status" value="2"/>
</dbReference>
<dbReference type="Pfam" id="PF08241">
    <property type="entry name" value="Methyltransf_11"/>
    <property type="match status" value="1"/>
</dbReference>
<evidence type="ECO:0000256" key="1">
    <source>
        <dbReference type="ARBA" id="ARBA00012552"/>
    </source>
</evidence>
<dbReference type="InterPro" id="IPR014014">
    <property type="entry name" value="RNA_helicase_DEAD_Q_motif"/>
</dbReference>
<evidence type="ECO:0000256" key="4">
    <source>
        <dbReference type="ARBA" id="ARBA00022806"/>
    </source>
</evidence>
<dbReference type="OrthoDB" id="418338at2759"/>
<proteinExistence type="predicted"/>
<feature type="domain" description="Helicase ATP-binding" evidence="7">
    <location>
        <begin position="422"/>
        <end position="619"/>
    </location>
</feature>
<accession>A0A9P1GHY9</accession>
<feature type="domain" description="DEAD-box RNA helicase Q" evidence="9">
    <location>
        <begin position="391"/>
        <end position="419"/>
    </location>
</feature>
<dbReference type="InterPro" id="IPR029063">
    <property type="entry name" value="SAM-dependent_MTases_sf"/>
</dbReference>
<dbReference type="GO" id="GO:0003724">
    <property type="term" value="F:RNA helicase activity"/>
    <property type="evidence" value="ECO:0007669"/>
    <property type="project" value="UniProtKB-EC"/>
</dbReference>
<dbReference type="Proteomes" id="UP001152797">
    <property type="component" value="Unassembled WGS sequence"/>
</dbReference>
<dbReference type="GO" id="GO:0008757">
    <property type="term" value="F:S-adenosylmethionine-dependent methyltransferase activity"/>
    <property type="evidence" value="ECO:0007669"/>
    <property type="project" value="InterPro"/>
</dbReference>
<dbReference type="EC" id="3.6.4.13" evidence="1"/>
<dbReference type="GO" id="GO:0005524">
    <property type="term" value="F:ATP binding"/>
    <property type="evidence" value="ECO:0007669"/>
    <property type="project" value="UniProtKB-KW"/>
</dbReference>
<dbReference type="SMART" id="SM00490">
    <property type="entry name" value="HELICc"/>
    <property type="match status" value="1"/>
</dbReference>
<dbReference type="Pfam" id="PF00270">
    <property type="entry name" value="DEAD"/>
    <property type="match status" value="1"/>
</dbReference>
<gene>
    <name evidence="10" type="ORF">C1SCF055_LOCUS36323</name>
</gene>
<evidence type="ECO:0000259" key="9">
    <source>
        <dbReference type="PROSITE" id="PS51195"/>
    </source>
</evidence>
<dbReference type="InterPro" id="IPR013216">
    <property type="entry name" value="Methyltransf_11"/>
</dbReference>
<keyword evidence="4 12" id="KW-0347">Helicase</keyword>
<sequence length="873" mass="97394">GISGDIPAMGRAYWYSGSDWNDGYSEVWPGTVFYAYVEDPLAWQRTGWYQFIIAGWEQAAQKYEAWEATGLHTRLFSHAEVLRGVTRFKQCSHDQLEREARMVAWWEPDDLRGPVDVGQRAWAWKRARPDRRDAVFPTRVKGFKPHGTLEMAGPMLFHLHSRSRHDESFKRVVDVGAGTGRMASWLTTWGLEAIALDVVKPQTPEFEVTEFDGRTLPLEDKSVDCVIFSFVLHHCRHFEVQRALLMEAARVSRQWIAIIEDTPQEAIHWKNTKGHDRLGTFNSWSDWMGLFKKLRLDHVVHSGDVWAGSKSRPSPYFCKRAYFILEVQADALSRGPTLRGASGGALPARGYAAEAPRQCRGCVEAADDPEGVAILRDIKADWMDTEANVPWTYEQLKLPQTIAQGLKSQGFHTPSPIQREAVPLALEGHDLVGVAATGSGKTLAYLLPMLLRLLSTPSHHGPFGLVLLPTRELAMQVAACGNALLGKDEDSGFGVDDLEQRISVVSIWGGGSRPEQQKHLRYGSHRDAPGSGSWIVCAAPGRLLDLICAEEEEGREPLASVRVLVLDEGDRMLEEGLGDQLDGIALRTAHMRQTLFFSATWREEKVGEQARRFCRHTPVVIQIGENGTMQEGSVSACPRNIRQIVEVFDDDESEEKREERKLARLLELLSALEQGTSEETGDAKCVAFGKALVFCTTKKLADTVVAQLADRGCEALSLHGGKAQQERNYNLERFTSSEEQAPNVLVATDVLGRGIDLPNVTHVFVFDMPGCIDDYIHRIGRTARGMDGQGQAICFFEYADCLPNLAEDLVTHLEVTEQPVPPELKRIAEEVAEGGRGRRVKKEELELPTYGLATADELGVWHASGYRSWMFDS</sequence>
<dbReference type="CDD" id="cd00268">
    <property type="entry name" value="DEADc"/>
    <property type="match status" value="1"/>
</dbReference>
<dbReference type="SUPFAM" id="SSF53335">
    <property type="entry name" value="S-adenosyl-L-methionine-dependent methyltransferases"/>
    <property type="match status" value="1"/>
</dbReference>
<dbReference type="SMART" id="SM00487">
    <property type="entry name" value="DEXDc"/>
    <property type="match status" value="1"/>
</dbReference>
<dbReference type="SUPFAM" id="SSF52540">
    <property type="entry name" value="P-loop containing nucleoside triphosphate hydrolases"/>
    <property type="match status" value="1"/>
</dbReference>
<dbReference type="InterPro" id="IPR011545">
    <property type="entry name" value="DEAD/DEAH_box_helicase_dom"/>
</dbReference>
<dbReference type="PROSITE" id="PS51194">
    <property type="entry name" value="HELICASE_CTER"/>
    <property type="match status" value="1"/>
</dbReference>
<comment type="caution">
    <text evidence="10">The sequence shown here is derived from an EMBL/GenBank/DDBJ whole genome shotgun (WGS) entry which is preliminary data.</text>
</comment>
<dbReference type="PROSITE" id="PS51192">
    <property type="entry name" value="HELICASE_ATP_BIND_1"/>
    <property type="match status" value="1"/>
</dbReference>
<evidence type="ECO:0000256" key="2">
    <source>
        <dbReference type="ARBA" id="ARBA00022741"/>
    </source>
</evidence>
<dbReference type="Gene3D" id="3.40.50.150">
    <property type="entry name" value="Vaccinia Virus protein VP39"/>
    <property type="match status" value="1"/>
</dbReference>
<keyword evidence="3" id="KW-0378">Hydrolase</keyword>
<dbReference type="InterPro" id="IPR014001">
    <property type="entry name" value="Helicase_ATP-bd"/>
</dbReference>
<dbReference type="PANTHER" id="PTHR47958">
    <property type="entry name" value="ATP-DEPENDENT RNA HELICASE DBP3"/>
    <property type="match status" value="1"/>
</dbReference>
<feature type="non-terminal residue" evidence="10">
    <location>
        <position position="1"/>
    </location>
</feature>
<evidence type="ECO:0000313" key="10">
    <source>
        <dbReference type="EMBL" id="CAI4011127.1"/>
    </source>
</evidence>
<evidence type="ECO:0000256" key="6">
    <source>
        <dbReference type="PROSITE-ProRule" id="PRU00552"/>
    </source>
</evidence>
<dbReference type="AlphaFoldDB" id="A0A9P1GHY9"/>
<protein>
    <recommendedName>
        <fullName evidence="1">RNA helicase</fullName>
        <ecNumber evidence="1">3.6.4.13</ecNumber>
    </recommendedName>
</protein>
<evidence type="ECO:0000313" key="12">
    <source>
        <dbReference type="EMBL" id="CAL4798439.1"/>
    </source>
</evidence>
<reference evidence="11" key="2">
    <citation type="submission" date="2024-04" db="EMBL/GenBank/DDBJ databases">
        <authorList>
            <person name="Chen Y."/>
            <person name="Shah S."/>
            <person name="Dougan E. K."/>
            <person name="Thang M."/>
            <person name="Chan C."/>
        </authorList>
    </citation>
    <scope>NUCLEOTIDE SEQUENCE [LARGE SCALE GENOMIC DNA]</scope>
</reference>
<evidence type="ECO:0000313" key="11">
    <source>
        <dbReference type="EMBL" id="CAL1164502.1"/>
    </source>
</evidence>
<dbReference type="EMBL" id="CAMXCT030005020">
    <property type="protein sequence ID" value="CAL4798439.1"/>
    <property type="molecule type" value="Genomic_DNA"/>
</dbReference>
<dbReference type="CDD" id="cd18787">
    <property type="entry name" value="SF2_C_DEAD"/>
    <property type="match status" value="1"/>
</dbReference>
<dbReference type="CDD" id="cd02440">
    <property type="entry name" value="AdoMet_MTases"/>
    <property type="match status" value="1"/>
</dbReference>
<keyword evidence="5" id="KW-0067">ATP-binding</keyword>
<keyword evidence="2" id="KW-0547">Nucleotide-binding</keyword>
<dbReference type="GO" id="GO:0003676">
    <property type="term" value="F:nucleic acid binding"/>
    <property type="evidence" value="ECO:0007669"/>
    <property type="project" value="InterPro"/>
</dbReference>
<dbReference type="PROSITE" id="PS51195">
    <property type="entry name" value="Q_MOTIF"/>
    <property type="match status" value="1"/>
</dbReference>
<dbReference type="InterPro" id="IPR044742">
    <property type="entry name" value="DEAD/DEAH_RhlB"/>
</dbReference>
<dbReference type="InterPro" id="IPR001650">
    <property type="entry name" value="Helicase_C-like"/>
</dbReference>
<dbReference type="InterPro" id="IPR027417">
    <property type="entry name" value="P-loop_NTPase"/>
</dbReference>